<dbReference type="GO" id="GO:0006260">
    <property type="term" value="P:DNA replication"/>
    <property type="evidence" value="ECO:0007669"/>
    <property type="project" value="UniProtKB-KW"/>
</dbReference>
<comment type="catalytic activity">
    <reaction evidence="9">
        <text>DNA(n) + a 2'-deoxyribonucleoside 5'-triphosphate = DNA(n+1) + diphosphate</text>
        <dbReference type="Rhea" id="RHEA:22508"/>
        <dbReference type="Rhea" id="RHEA-COMP:17339"/>
        <dbReference type="Rhea" id="RHEA-COMP:17340"/>
        <dbReference type="ChEBI" id="CHEBI:33019"/>
        <dbReference type="ChEBI" id="CHEBI:61560"/>
        <dbReference type="ChEBI" id="CHEBI:173112"/>
        <dbReference type="EC" id="2.7.7.7"/>
    </reaction>
</comment>
<evidence type="ECO:0000256" key="8">
    <source>
        <dbReference type="ARBA" id="ARBA00022932"/>
    </source>
</evidence>
<evidence type="ECO:0000256" key="1">
    <source>
        <dbReference type="ARBA" id="ARBA00004496"/>
    </source>
</evidence>
<dbReference type="CDD" id="cd12113">
    <property type="entry name" value="PHP_PolIIIA_DnaE3"/>
    <property type="match status" value="1"/>
</dbReference>
<evidence type="ECO:0000256" key="3">
    <source>
        <dbReference type="ARBA" id="ARBA00012417"/>
    </source>
</evidence>
<dbReference type="CDD" id="cd04485">
    <property type="entry name" value="DnaE_OBF"/>
    <property type="match status" value="1"/>
</dbReference>
<dbReference type="KEGG" id="rrd:RradSPS_1055"/>
<dbReference type="GO" id="GO:0005737">
    <property type="term" value="C:cytoplasm"/>
    <property type="evidence" value="ECO:0007669"/>
    <property type="project" value="UniProtKB-SubCell"/>
</dbReference>
<dbReference type="InterPro" id="IPR004013">
    <property type="entry name" value="PHP_dom"/>
</dbReference>
<feature type="region of interest" description="Disordered" evidence="10">
    <location>
        <begin position="1148"/>
        <end position="1171"/>
    </location>
</feature>
<keyword evidence="14" id="KW-1185">Reference proteome</keyword>
<evidence type="ECO:0000313" key="14">
    <source>
        <dbReference type="Proteomes" id="UP000025229"/>
    </source>
</evidence>
<dbReference type="InterPro" id="IPR004365">
    <property type="entry name" value="NA-bd_OB_tRNA"/>
</dbReference>
<dbReference type="EMBL" id="JAWXXX010000001">
    <property type="protein sequence ID" value="MDX5893745.1"/>
    <property type="molecule type" value="Genomic_DNA"/>
</dbReference>
<proteinExistence type="inferred from homology"/>
<dbReference type="STRING" id="42256.RradSPS_1055"/>
<dbReference type="EMBL" id="CP007514">
    <property type="protein sequence ID" value="AHY46338.1"/>
    <property type="molecule type" value="Genomic_DNA"/>
</dbReference>
<evidence type="ECO:0000256" key="2">
    <source>
        <dbReference type="ARBA" id="ARBA00009496"/>
    </source>
</evidence>
<dbReference type="GO" id="GO:0003887">
    <property type="term" value="F:DNA-directed DNA polymerase activity"/>
    <property type="evidence" value="ECO:0007669"/>
    <property type="project" value="UniProtKB-KW"/>
</dbReference>
<evidence type="ECO:0000256" key="6">
    <source>
        <dbReference type="ARBA" id="ARBA00022695"/>
    </source>
</evidence>
<evidence type="ECO:0000256" key="9">
    <source>
        <dbReference type="ARBA" id="ARBA00049244"/>
    </source>
</evidence>
<dbReference type="InterPro" id="IPR004805">
    <property type="entry name" value="DnaE2/DnaE/PolC"/>
</dbReference>
<evidence type="ECO:0000256" key="4">
    <source>
        <dbReference type="ARBA" id="ARBA00019114"/>
    </source>
</evidence>
<keyword evidence="8" id="KW-0239">DNA-directed DNA polymerase</keyword>
<dbReference type="InterPro" id="IPR003141">
    <property type="entry name" value="Pol/His_phosphatase_N"/>
</dbReference>
<dbReference type="GO" id="GO:0003676">
    <property type="term" value="F:nucleic acid binding"/>
    <property type="evidence" value="ECO:0007669"/>
    <property type="project" value="InterPro"/>
</dbReference>
<dbReference type="InterPro" id="IPR016195">
    <property type="entry name" value="Pol/histidinol_Pase-like"/>
</dbReference>
<keyword evidence="7" id="KW-0235">DNA replication</keyword>
<dbReference type="Proteomes" id="UP000025229">
    <property type="component" value="Chromosome"/>
</dbReference>
<comment type="subcellular location">
    <subcellularLocation>
        <location evidence="1">Cytoplasm</location>
    </subcellularLocation>
</comment>
<dbReference type="InterPro" id="IPR011708">
    <property type="entry name" value="DNA_pol3_alpha_NTPase_dom"/>
</dbReference>
<dbReference type="Gene3D" id="1.10.150.870">
    <property type="match status" value="1"/>
</dbReference>
<accession>A0A023X1W7</accession>
<evidence type="ECO:0000313" key="13">
    <source>
        <dbReference type="EMBL" id="MDX5893745.1"/>
    </source>
</evidence>
<dbReference type="OrthoDB" id="9803237at2"/>
<dbReference type="eggNOG" id="COG0587">
    <property type="taxonomic scope" value="Bacteria"/>
</dbReference>
<dbReference type="SMART" id="SM00481">
    <property type="entry name" value="POLIIIAc"/>
    <property type="match status" value="1"/>
</dbReference>
<reference evidence="12 14" key="1">
    <citation type="submission" date="2014-03" db="EMBL/GenBank/DDBJ databases">
        <title>Complete genome sequence of the Radio-Resistant Rubrobacter radiotolerans RSPS-4.</title>
        <authorList>
            <person name="Egas C.C."/>
            <person name="Barroso C.C."/>
            <person name="Froufe H.J.C."/>
            <person name="Pacheco J.J."/>
            <person name="Albuquerque L.L."/>
            <person name="da Costa M.M.S."/>
        </authorList>
    </citation>
    <scope>NUCLEOTIDE SEQUENCE [LARGE SCALE GENOMIC DNA]</scope>
    <source>
        <strain evidence="12 14">RSPS-4</strain>
    </source>
</reference>
<dbReference type="GO" id="GO:0008408">
    <property type="term" value="F:3'-5' exonuclease activity"/>
    <property type="evidence" value="ECO:0007669"/>
    <property type="project" value="InterPro"/>
</dbReference>
<dbReference type="AlphaFoldDB" id="A0A023X1W7"/>
<dbReference type="SUPFAM" id="SSF160975">
    <property type="entry name" value="AF1531-like"/>
    <property type="match status" value="1"/>
</dbReference>
<dbReference type="Pfam" id="PF17657">
    <property type="entry name" value="DNA_pol3_finger"/>
    <property type="match status" value="1"/>
</dbReference>
<dbReference type="PANTHER" id="PTHR32294">
    <property type="entry name" value="DNA POLYMERASE III SUBUNIT ALPHA"/>
    <property type="match status" value="1"/>
</dbReference>
<reference evidence="13" key="2">
    <citation type="submission" date="2023-11" db="EMBL/GenBank/DDBJ databases">
        <title>MicrobeMod: A computational toolkit for identifying prokaryotic methylation and restriction-modification with nanopore sequencing.</title>
        <authorList>
            <person name="Crits-Christoph A."/>
            <person name="Kang S.C."/>
            <person name="Lee H."/>
            <person name="Ostrov N."/>
        </authorList>
    </citation>
    <scope>NUCLEOTIDE SEQUENCE</scope>
    <source>
        <strain evidence="13">ATCC 51242</strain>
    </source>
</reference>
<feature type="domain" description="Polymerase/histidinol phosphatase N-terminal" evidence="11">
    <location>
        <begin position="8"/>
        <end position="75"/>
    </location>
</feature>
<organism evidence="12 14">
    <name type="scientific">Rubrobacter radiotolerans</name>
    <name type="common">Arthrobacter radiotolerans</name>
    <dbReference type="NCBI Taxonomy" id="42256"/>
    <lineage>
        <taxon>Bacteria</taxon>
        <taxon>Bacillati</taxon>
        <taxon>Actinomycetota</taxon>
        <taxon>Rubrobacteria</taxon>
        <taxon>Rubrobacterales</taxon>
        <taxon>Rubrobacteraceae</taxon>
        <taxon>Rubrobacter</taxon>
    </lineage>
</organism>
<dbReference type="PATRIC" id="fig|42256.3.peg.1068"/>
<dbReference type="Proteomes" id="UP001281130">
    <property type="component" value="Unassembled WGS sequence"/>
</dbReference>
<evidence type="ECO:0000256" key="5">
    <source>
        <dbReference type="ARBA" id="ARBA00022679"/>
    </source>
</evidence>
<dbReference type="EC" id="2.7.7.7" evidence="3"/>
<dbReference type="RefSeq" id="WP_051589405.1">
    <property type="nucleotide sequence ID" value="NZ_CP007514.1"/>
</dbReference>
<evidence type="ECO:0000256" key="10">
    <source>
        <dbReference type="SAM" id="MobiDB-lite"/>
    </source>
</evidence>
<dbReference type="NCBIfam" id="TIGR00594">
    <property type="entry name" value="polc"/>
    <property type="match status" value="1"/>
</dbReference>
<dbReference type="NCBIfam" id="NF004226">
    <property type="entry name" value="PRK05673.1"/>
    <property type="match status" value="1"/>
</dbReference>
<dbReference type="InterPro" id="IPR041931">
    <property type="entry name" value="DNA_pol3_alpha_thumb_dom"/>
</dbReference>
<evidence type="ECO:0000256" key="7">
    <source>
        <dbReference type="ARBA" id="ARBA00022705"/>
    </source>
</evidence>
<name>A0A023X1W7_RUBRA</name>
<keyword evidence="5 13" id="KW-0808">Transferase</keyword>
<dbReference type="SUPFAM" id="SSF89550">
    <property type="entry name" value="PHP domain-like"/>
    <property type="match status" value="1"/>
</dbReference>
<dbReference type="HOGENOM" id="CLU_001600_0_0_11"/>
<comment type="similarity">
    <text evidence="2">Belongs to the DNA polymerase type-C family. DnaE subfamily.</text>
</comment>
<dbReference type="Pfam" id="PF14579">
    <property type="entry name" value="HHH_6"/>
    <property type="match status" value="1"/>
</dbReference>
<dbReference type="Pfam" id="PF02811">
    <property type="entry name" value="PHP"/>
    <property type="match status" value="1"/>
</dbReference>
<dbReference type="Gene3D" id="3.20.20.140">
    <property type="entry name" value="Metal-dependent hydrolases"/>
    <property type="match status" value="1"/>
</dbReference>
<sequence>MSSGGDFAHLHCHSEYSMLDGASRIKDLVAFAKGEGSPGIALTDHGCMYGMVKFYQEAMGAGIKPLMGCEVYVTADRHDRSRSSYYHLTLIARTGEGYRNLLKLSTAGYLEGFYYKPRVDMELLRRYGKGIICLSGCLSAEVPSKILEGKLDEARQRLLDYEEIFDAVYLEMQDHGIDLQRRVNEGIIKLHKETGIDLVATNDSHYTARSDAKMHDVLLCIGTGKFYNDPKRMRFDGEEFYVKSKEEMARIFPDHPEALENTIKVVNSVEDVGLELGKTRLPNFEKPAGHTAKSYLRELCERGLVNRYGERARSPEVRQRLDFELETIGKMGFEDYFLIVWDFVRYAKEQKIAVGPGRGSAAGSIVAYALEITDLDPLEYSLLFERFLNPDRISMPDVDIDFSVGGRAEVMRYVTEKYGGHEHVAQIITFGTIGAKAAIRDAGRIYQFPYGETDKLAKFIPEKPVGTGLRDVLIQRDDGEYEPGEKHPGAAREMISYVKANDSARQVLDTAFEIEGYARHAGTHAAGVVISEEKLTDIVPLQRVAKDEGAVMVQHPMSDVEALGLLKVDFLGLRNLDVIEETLATIKETRGEEVDIAKVPLDDEETLKLFERGDTFGVFQFESSGMQRMLQEVRPDRFDDLVALNALYRPGPMDYIPTFKKGKHDPESVVYLDERLKPILEPTYGVAAYQEQLMEISKSIGGFTPGEADTLRKAIGKKNLKLLAPLKDKFVSGCEKNGVGEEVAEELWGWMEKAGGYSFNKSHSACYSFLAFQTGYLKAHYPTEYMAALLSSVMNTKDRVPQYVAEARAMKIEVLPPDVNESGHRFTAVDGKILFGLSAVKGVGEGCVEAIIEAREAGGPFADIFDFCDRVPPKTVSKRVLESLIKCGAFDSMGVGRQALLAVHAQAADRAAAAAKGADEGQFAMFDVTELAPPKPEIPEMEDDKRETLEWEKETLGLFVSDHPLRPVLHKLKKHVDTSVSELDGRRDGDFVWVGGLATSVRVNTTRKGDTMAMMQLDDTRGLAEVMVFPRVYAKFSGAIREDAIVKVKGRVERKEGLPRIMAMEVEELDLKPGADPLYLRASAFTGLARKEARRAFEVIQRFPGDAPLMLVTDDGRVEERIADVEDAGDLHAELKRILGLDSIGYARPAPEAGEEREPLPPEPVRMERVS</sequence>
<feature type="compositionally biased region" description="Basic and acidic residues" evidence="10">
    <location>
        <begin position="1154"/>
        <end position="1171"/>
    </location>
</feature>
<protein>
    <recommendedName>
        <fullName evidence="4">DNA polymerase III subunit alpha</fullName>
        <ecNumber evidence="3">2.7.7.7</ecNumber>
    </recommendedName>
</protein>
<keyword evidence="6 13" id="KW-0548">Nucleotidyltransferase</keyword>
<evidence type="ECO:0000259" key="11">
    <source>
        <dbReference type="SMART" id="SM00481"/>
    </source>
</evidence>
<dbReference type="Pfam" id="PF01336">
    <property type="entry name" value="tRNA_anti-codon"/>
    <property type="match status" value="1"/>
</dbReference>
<evidence type="ECO:0000313" key="12">
    <source>
        <dbReference type="EMBL" id="AHY46338.1"/>
    </source>
</evidence>
<gene>
    <name evidence="12" type="ORF">RradSPS_1055</name>
    <name evidence="13" type="ORF">SIL72_06850</name>
</gene>
<dbReference type="InterPro" id="IPR029460">
    <property type="entry name" value="DNAPol_HHH"/>
</dbReference>
<dbReference type="PANTHER" id="PTHR32294:SF0">
    <property type="entry name" value="DNA POLYMERASE III SUBUNIT ALPHA"/>
    <property type="match status" value="1"/>
</dbReference>
<dbReference type="Gene3D" id="1.10.10.1600">
    <property type="entry name" value="Bacterial DNA polymerase III alpha subunit, thumb domain"/>
    <property type="match status" value="1"/>
</dbReference>
<dbReference type="InterPro" id="IPR040982">
    <property type="entry name" value="DNA_pol3_finger"/>
</dbReference>
<dbReference type="NCBIfam" id="NF005298">
    <property type="entry name" value="PRK06826.1"/>
    <property type="match status" value="1"/>
</dbReference>
<dbReference type="Pfam" id="PF07733">
    <property type="entry name" value="DNA_pol3_alpha"/>
    <property type="match status" value="1"/>
</dbReference>